<dbReference type="RefSeq" id="WP_075499581.1">
    <property type="nucleotide sequence ID" value="NZ_FRDW01000095.1"/>
</dbReference>
<name>A0A1L0AUG8_9GAMM</name>
<accession>A0A1L0AUG8</accession>
<dbReference type="EMBL" id="FPLD01000144">
    <property type="protein sequence ID" value="SGZ19403.1"/>
    <property type="molecule type" value="Genomic_DNA"/>
</dbReference>
<organism evidence="1 2">
    <name type="scientific">Moritella viscosa</name>
    <dbReference type="NCBI Taxonomy" id="80854"/>
    <lineage>
        <taxon>Bacteria</taxon>
        <taxon>Pseudomonadati</taxon>
        <taxon>Pseudomonadota</taxon>
        <taxon>Gammaproteobacteria</taxon>
        <taxon>Alteromonadales</taxon>
        <taxon>Moritellaceae</taxon>
        <taxon>Moritella</taxon>
    </lineage>
</organism>
<proteinExistence type="predicted"/>
<evidence type="ECO:0000313" key="2">
    <source>
        <dbReference type="Proteomes" id="UP000183794"/>
    </source>
</evidence>
<protein>
    <submittedName>
        <fullName evidence="1">Uncharacterized protein</fullName>
    </submittedName>
</protein>
<dbReference type="Proteomes" id="UP000183794">
    <property type="component" value="Unassembled WGS sequence"/>
</dbReference>
<gene>
    <name evidence="1" type="ORF">NVI5450_4764</name>
</gene>
<dbReference type="AlphaFoldDB" id="A0A1L0AUG8"/>
<sequence>MFSFFKKKNMKSALEHCQQHHRNIGLGQELNPTMFNMVTSTSLFKDIDARFKSMGLTNFGGLAWLSSQVVGKTLEQIEQGEDISDSIYELAEKMATIALLLGNSIHSLKLTKLDMDAIFNSGDIAIKWLDKTS</sequence>
<evidence type="ECO:0000313" key="1">
    <source>
        <dbReference type="EMBL" id="SGZ19403.1"/>
    </source>
</evidence>
<reference evidence="1 2" key="1">
    <citation type="submission" date="2016-11" db="EMBL/GenBank/DDBJ databases">
        <authorList>
            <person name="Jaros S."/>
            <person name="Januszkiewicz K."/>
            <person name="Wedrychowicz H."/>
        </authorList>
    </citation>
    <scope>NUCLEOTIDE SEQUENCE [LARGE SCALE GENOMIC DNA]</scope>
    <source>
        <strain evidence="1">NVI 5450</strain>
    </source>
</reference>